<evidence type="ECO:0000313" key="1">
    <source>
        <dbReference type="EMBL" id="ADI02090.1"/>
    </source>
</evidence>
<protein>
    <recommendedName>
        <fullName evidence="3">TPR repeat-containing protein</fullName>
    </recommendedName>
</protein>
<proteinExistence type="predicted"/>
<gene>
    <name evidence="1" type="ordered locus">Slip_1323</name>
</gene>
<reference evidence="1 2" key="2">
    <citation type="journal article" date="2010" name="Stand. Genomic Sci.">
        <title>Complete genome sequence of Syntrophothermus lipocalidus type strain (TGB-C1).</title>
        <authorList>
            <person name="Djao O.D."/>
            <person name="Zhang X."/>
            <person name="Lucas S."/>
            <person name="Lapidus A."/>
            <person name="Del Rio T.G."/>
            <person name="Nolan M."/>
            <person name="Tice H."/>
            <person name="Cheng J.F."/>
            <person name="Han C."/>
            <person name="Tapia R."/>
            <person name="Goodwin L."/>
            <person name="Pitluck S."/>
            <person name="Liolios K."/>
            <person name="Ivanova N."/>
            <person name="Mavromatis K."/>
            <person name="Mikhailova N."/>
            <person name="Ovchinnikova G."/>
            <person name="Pati A."/>
            <person name="Brambilla E."/>
            <person name="Chen A."/>
            <person name="Palaniappan K."/>
            <person name="Land M."/>
            <person name="Hauser L."/>
            <person name="Chang Y.J."/>
            <person name="Jeffries C.D."/>
            <person name="Rohde M."/>
            <person name="Sikorski J."/>
            <person name="Spring S."/>
            <person name="Goker M."/>
            <person name="Detter J.C."/>
            <person name="Woyke T."/>
            <person name="Bristow J."/>
            <person name="Eisen J.A."/>
            <person name="Markowitz V."/>
            <person name="Hugenholtz P."/>
            <person name="Kyrpides N.C."/>
            <person name="Klenk H.P."/>
        </authorList>
    </citation>
    <scope>NUCLEOTIDE SEQUENCE [LARGE SCALE GENOMIC DNA]</scope>
    <source>
        <strain evidence="2">DSM 12680 / TGB-C1</strain>
    </source>
</reference>
<dbReference type="HOGENOM" id="CLU_1073359_0_0_9"/>
<evidence type="ECO:0000313" key="2">
    <source>
        <dbReference type="Proteomes" id="UP000000378"/>
    </source>
</evidence>
<dbReference type="Gene3D" id="1.25.40.10">
    <property type="entry name" value="Tetratricopeptide repeat domain"/>
    <property type="match status" value="1"/>
</dbReference>
<dbReference type="KEGG" id="slp:Slip_1323"/>
<organism evidence="1 2">
    <name type="scientific">Syntrophothermus lipocalidus (strain DSM 12680 / TGB-C1)</name>
    <dbReference type="NCBI Taxonomy" id="643648"/>
    <lineage>
        <taxon>Bacteria</taxon>
        <taxon>Bacillati</taxon>
        <taxon>Bacillota</taxon>
        <taxon>Clostridia</taxon>
        <taxon>Eubacteriales</taxon>
        <taxon>Syntrophomonadaceae</taxon>
        <taxon>Syntrophothermus</taxon>
    </lineage>
</organism>
<keyword evidence="2" id="KW-1185">Reference proteome</keyword>
<dbReference type="AlphaFoldDB" id="D7CN05"/>
<sequence length="259" mass="29110">MIASRTLSIRSEILQNEISLLLADLYVQKGDNQKALAIISGLITRDPDQSLAYKVLEGMYANRWQELMDLGDEYTAQNQPKVGKLFKLTALYNLGRYQEIVNQYEPLPEELKDSVQAKLILAQSYIKVGQQKRSADLVKSINAENIKDAGMFAALADYYVDVGEDTIARKLAMEGINTDETVIDNYLILYRSYEGEDEVKARVWLFEYLLKSIHGTAQAIDELFAAGTSLAKKIRQSVITCPLSRWSQNDKSSAHSSAQ</sequence>
<reference evidence="2" key="1">
    <citation type="journal article" date="2010" name="Stand. Genomic Sci.">
        <title>Complete genome sequence of Syntrophothermus lipocalidus type strain (TGB-C1T).</title>
        <authorList>
            <consortium name="US DOE Joint Genome Institute (JGI-PGF)"/>
            <person name="Djao O."/>
            <person name="Zhang X."/>
            <person name="Lucas S."/>
            <person name="Lapidus A."/>
            <person name="Glavina Del Rio T."/>
            <person name="Nolan M."/>
            <person name="Tice H."/>
            <person name="Cheng J."/>
            <person name="Han C."/>
            <person name="Tapia R."/>
            <person name="Goodwin L."/>
            <person name="Pitluck S."/>
            <person name="Liolios K."/>
            <person name="Ivanova N."/>
            <person name="Mavromatis K."/>
            <person name="Mikhailova N."/>
            <person name="Ovchinnikova G."/>
            <person name="Pati A."/>
            <person name="Brambilla E."/>
            <person name="Chen A."/>
            <person name="Palaniappan K."/>
            <person name="Land M."/>
            <person name="Hauser L."/>
            <person name="Chang Y."/>
            <person name="Jeffries C."/>
            <person name="Rohde M."/>
            <person name="Sikorski J."/>
            <person name="Spring S."/>
            <person name="Goker M."/>
            <person name="Detter J."/>
            <person name="Woyke T."/>
            <person name="Bristow J."/>
            <person name="Eisen J."/>
            <person name="Markowitz V."/>
            <person name="Hugenholtz P."/>
            <person name="Kyrpides N."/>
            <person name="Klenk H."/>
        </authorList>
    </citation>
    <scope>NUCLEOTIDE SEQUENCE [LARGE SCALE GENOMIC DNA]</scope>
    <source>
        <strain evidence="2">DSM 12680 / TGB-C1</strain>
    </source>
</reference>
<dbReference type="SUPFAM" id="SSF48452">
    <property type="entry name" value="TPR-like"/>
    <property type="match status" value="1"/>
</dbReference>
<accession>D7CN05</accession>
<dbReference type="EMBL" id="CP002048">
    <property type="protein sequence ID" value="ADI02090.1"/>
    <property type="molecule type" value="Genomic_DNA"/>
</dbReference>
<name>D7CN05_SYNLT</name>
<dbReference type="Proteomes" id="UP000000378">
    <property type="component" value="Chromosome"/>
</dbReference>
<dbReference type="eggNOG" id="COG0457">
    <property type="taxonomic scope" value="Bacteria"/>
</dbReference>
<dbReference type="InterPro" id="IPR011990">
    <property type="entry name" value="TPR-like_helical_dom_sf"/>
</dbReference>
<evidence type="ECO:0008006" key="3">
    <source>
        <dbReference type="Google" id="ProtNLM"/>
    </source>
</evidence>